<keyword evidence="9 11" id="KW-0139">CF(1)</keyword>
<keyword evidence="8 11" id="KW-0472">Membrane</keyword>
<dbReference type="GO" id="GO:0046933">
    <property type="term" value="F:proton-transporting ATP synthase activity, rotational mechanism"/>
    <property type="evidence" value="ECO:0007669"/>
    <property type="project" value="UniProtKB-UniRule"/>
</dbReference>
<evidence type="ECO:0000256" key="3">
    <source>
        <dbReference type="ARBA" id="ARBA00007681"/>
    </source>
</evidence>
<dbReference type="Gene3D" id="3.40.1380.10">
    <property type="match status" value="1"/>
</dbReference>
<dbReference type="PANTHER" id="PTHR11693">
    <property type="entry name" value="ATP SYNTHASE GAMMA CHAIN"/>
    <property type="match status" value="1"/>
</dbReference>
<dbReference type="AlphaFoldDB" id="A0A1H9ALM8"/>
<name>A0A1H9ALM8_9LACT</name>
<keyword evidence="10 11" id="KW-0066">ATP synthesis</keyword>
<dbReference type="SUPFAM" id="SSF52943">
    <property type="entry name" value="ATP synthase (F1-ATPase), gamma subunit"/>
    <property type="match status" value="1"/>
</dbReference>
<dbReference type="Gene3D" id="1.10.287.80">
    <property type="entry name" value="ATP synthase, gamma subunit, helix hairpin domain"/>
    <property type="match status" value="2"/>
</dbReference>
<evidence type="ECO:0000256" key="1">
    <source>
        <dbReference type="ARBA" id="ARBA00003456"/>
    </source>
</evidence>
<evidence type="ECO:0000256" key="7">
    <source>
        <dbReference type="ARBA" id="ARBA00023065"/>
    </source>
</evidence>
<evidence type="ECO:0000256" key="9">
    <source>
        <dbReference type="ARBA" id="ARBA00023196"/>
    </source>
</evidence>
<gene>
    <name evidence="11" type="primary">atpG</name>
    <name evidence="12" type="ORF">SAMN04488558_10215</name>
</gene>
<comment type="function">
    <text evidence="1 11">Produces ATP from ADP in the presence of a proton gradient across the membrane. The gamma chain is believed to be important in regulating ATPase activity and the flow of protons through the CF(0) complex.</text>
</comment>
<protein>
    <recommendedName>
        <fullName evidence="11">ATP synthase gamma chain</fullName>
    </recommendedName>
    <alternativeName>
        <fullName evidence="11">ATP synthase F1 sector gamma subunit</fullName>
    </alternativeName>
    <alternativeName>
        <fullName evidence="11">F-ATPase gamma subunit</fullName>
    </alternativeName>
</protein>
<keyword evidence="4 11" id="KW-0813">Transport</keyword>
<dbReference type="GO" id="GO:0042777">
    <property type="term" value="P:proton motive force-driven plasma membrane ATP synthesis"/>
    <property type="evidence" value="ECO:0007669"/>
    <property type="project" value="UniProtKB-UniRule"/>
</dbReference>
<keyword evidence="7 11" id="KW-0406">Ion transport</keyword>
<dbReference type="STRING" id="89093.SAMN04488558_10215"/>
<evidence type="ECO:0000313" key="13">
    <source>
        <dbReference type="Proteomes" id="UP000198833"/>
    </source>
</evidence>
<evidence type="ECO:0000256" key="2">
    <source>
        <dbReference type="ARBA" id="ARBA00004170"/>
    </source>
</evidence>
<dbReference type="RefSeq" id="WP_092570333.1">
    <property type="nucleotide sequence ID" value="NZ_CP149446.1"/>
</dbReference>
<dbReference type="Pfam" id="PF00231">
    <property type="entry name" value="ATP-synt"/>
    <property type="match status" value="1"/>
</dbReference>
<evidence type="ECO:0000256" key="5">
    <source>
        <dbReference type="ARBA" id="ARBA00022475"/>
    </source>
</evidence>
<accession>A0A1H9ALM8</accession>
<evidence type="ECO:0000256" key="6">
    <source>
        <dbReference type="ARBA" id="ARBA00022781"/>
    </source>
</evidence>
<dbReference type="OrthoDB" id="9812769at2"/>
<keyword evidence="5 11" id="KW-1003">Cell membrane</keyword>
<organism evidence="12 13">
    <name type="scientific">Ignavigranum ruoffiae</name>
    <dbReference type="NCBI Taxonomy" id="89093"/>
    <lineage>
        <taxon>Bacteria</taxon>
        <taxon>Bacillati</taxon>
        <taxon>Bacillota</taxon>
        <taxon>Bacilli</taxon>
        <taxon>Lactobacillales</taxon>
        <taxon>Aerococcaceae</taxon>
        <taxon>Ignavigranum</taxon>
    </lineage>
</organism>
<dbReference type="Proteomes" id="UP000198833">
    <property type="component" value="Unassembled WGS sequence"/>
</dbReference>
<keyword evidence="6 11" id="KW-0375">Hydrogen ion transport</keyword>
<reference evidence="12 13" key="1">
    <citation type="submission" date="2016-10" db="EMBL/GenBank/DDBJ databases">
        <authorList>
            <person name="de Groot N.N."/>
        </authorList>
    </citation>
    <scope>NUCLEOTIDE SEQUENCE [LARGE SCALE GENOMIC DNA]</scope>
    <source>
        <strain evidence="12 13">DSM 15695</strain>
    </source>
</reference>
<dbReference type="GO" id="GO:0005524">
    <property type="term" value="F:ATP binding"/>
    <property type="evidence" value="ECO:0007669"/>
    <property type="project" value="UniProtKB-UniRule"/>
</dbReference>
<comment type="subcellular location">
    <subcellularLocation>
        <location evidence="11">Cell membrane</location>
        <topology evidence="11">Peripheral membrane protein</topology>
    </subcellularLocation>
    <subcellularLocation>
        <location evidence="2">Membrane</location>
        <topology evidence="2">Peripheral membrane protein</topology>
    </subcellularLocation>
</comment>
<dbReference type="NCBIfam" id="TIGR01146">
    <property type="entry name" value="ATPsyn_F1gamma"/>
    <property type="match status" value="1"/>
</dbReference>
<evidence type="ECO:0000313" key="12">
    <source>
        <dbReference type="EMBL" id="SEP77569.1"/>
    </source>
</evidence>
<evidence type="ECO:0000256" key="8">
    <source>
        <dbReference type="ARBA" id="ARBA00023136"/>
    </source>
</evidence>
<evidence type="ECO:0000256" key="4">
    <source>
        <dbReference type="ARBA" id="ARBA00022448"/>
    </source>
</evidence>
<keyword evidence="13" id="KW-1185">Reference proteome</keyword>
<dbReference type="GO" id="GO:0005886">
    <property type="term" value="C:plasma membrane"/>
    <property type="evidence" value="ECO:0007669"/>
    <property type="project" value="UniProtKB-SubCell"/>
</dbReference>
<comment type="subunit">
    <text evidence="11">F-type ATPases have 2 components, CF(1) - the catalytic core - and CF(0) - the membrane proton channel. CF(1) has five subunits: alpha(3), beta(3), gamma(1), delta(1), epsilon(1). CF(0) has three main subunits: a, b and c.</text>
</comment>
<sequence length="304" mass="34947">MSLFQIKKQIDSINKTKQITNAMRLVSTSKYNRMVQEAKNYDIYSLMVRKLVYYIISRNIPRFVNTDLQSNIGLDPIDYHHMLVQRPVVKTAYLVISSDKGLAGDYNSSLIKKFDQYLKTHHEDFSEIVVLGIGDPIIKYCRANGITMTFKTHNISDYPTFTEVQKVIKEAIEGYNNKTYDALKVAYNHSENIMQTQLRLETLLPLGNIEFPEDSADEDIDYIIEPDPEVVLDELLVKFVESQIYGAIIDAKTAEQASRMQAMNQATQNAEDLIFNLKKQYNQQRQLRITNEILDIINGSAAQQ</sequence>
<dbReference type="EMBL" id="FOEN01000002">
    <property type="protein sequence ID" value="SEP77569.1"/>
    <property type="molecule type" value="Genomic_DNA"/>
</dbReference>
<dbReference type="InterPro" id="IPR000131">
    <property type="entry name" value="ATP_synth_F1_gsu"/>
</dbReference>
<evidence type="ECO:0000256" key="11">
    <source>
        <dbReference type="HAMAP-Rule" id="MF_00815"/>
    </source>
</evidence>
<comment type="similarity">
    <text evidence="3 11">Belongs to the ATPase gamma chain family.</text>
</comment>
<dbReference type="PANTHER" id="PTHR11693:SF22">
    <property type="entry name" value="ATP SYNTHASE SUBUNIT GAMMA, MITOCHONDRIAL"/>
    <property type="match status" value="1"/>
</dbReference>
<dbReference type="PRINTS" id="PR00126">
    <property type="entry name" value="ATPASEGAMMA"/>
</dbReference>
<proteinExistence type="inferred from homology"/>
<dbReference type="HAMAP" id="MF_00815">
    <property type="entry name" value="ATP_synth_gamma_bact"/>
    <property type="match status" value="1"/>
</dbReference>
<evidence type="ECO:0000256" key="10">
    <source>
        <dbReference type="ARBA" id="ARBA00023310"/>
    </source>
</evidence>
<dbReference type="GO" id="GO:0045259">
    <property type="term" value="C:proton-transporting ATP synthase complex"/>
    <property type="evidence" value="ECO:0007669"/>
    <property type="project" value="UniProtKB-KW"/>
</dbReference>
<dbReference type="CDD" id="cd12151">
    <property type="entry name" value="F1-ATPase_gamma"/>
    <property type="match status" value="1"/>
</dbReference>
<dbReference type="InterPro" id="IPR035968">
    <property type="entry name" value="ATP_synth_F1_ATPase_gsu"/>
</dbReference>